<dbReference type="Proteomes" id="UP000198379">
    <property type="component" value="Unassembled WGS sequence"/>
</dbReference>
<name>A0A238YH69_9FLAO</name>
<feature type="chain" id="PRO_5012444139" evidence="1">
    <location>
        <begin position="20"/>
        <end position="230"/>
    </location>
</feature>
<keyword evidence="1" id="KW-0732">Signal</keyword>
<evidence type="ECO:0000256" key="1">
    <source>
        <dbReference type="SAM" id="SignalP"/>
    </source>
</evidence>
<dbReference type="AlphaFoldDB" id="A0A238YH69"/>
<proteinExistence type="predicted"/>
<organism evidence="2 3">
    <name type="scientific">Dokdonia pacifica</name>
    <dbReference type="NCBI Taxonomy" id="1627892"/>
    <lineage>
        <taxon>Bacteria</taxon>
        <taxon>Pseudomonadati</taxon>
        <taxon>Bacteroidota</taxon>
        <taxon>Flavobacteriia</taxon>
        <taxon>Flavobacteriales</taxon>
        <taxon>Flavobacteriaceae</taxon>
        <taxon>Dokdonia</taxon>
    </lineage>
</organism>
<keyword evidence="3" id="KW-1185">Reference proteome</keyword>
<protein>
    <submittedName>
        <fullName evidence="2">Uncharacterized protein</fullName>
    </submittedName>
</protein>
<evidence type="ECO:0000313" key="3">
    <source>
        <dbReference type="Proteomes" id="UP000198379"/>
    </source>
</evidence>
<dbReference type="EMBL" id="FZNY01000002">
    <property type="protein sequence ID" value="SNR70071.1"/>
    <property type="molecule type" value="Genomic_DNA"/>
</dbReference>
<gene>
    <name evidence="2" type="ORF">SAMN06265376_10240</name>
</gene>
<reference evidence="2 3" key="1">
    <citation type="submission" date="2017-06" db="EMBL/GenBank/DDBJ databases">
        <authorList>
            <person name="Kim H.J."/>
            <person name="Triplett B.A."/>
        </authorList>
    </citation>
    <scope>NUCLEOTIDE SEQUENCE [LARGE SCALE GENOMIC DNA]</scope>
    <source>
        <strain evidence="2 3">DSM 25597</strain>
    </source>
</reference>
<accession>A0A238YH69</accession>
<feature type="signal peptide" evidence="1">
    <location>
        <begin position="1"/>
        <end position="19"/>
    </location>
</feature>
<sequence>MKKTVILLISMISIFTTLAQETTTDKNPRNNIRQGFGTHNSFDLGLGFVNPNFRTDGSAYYFEDWNTEGVIYTKENGNFKIKNININLYNNTLDALYDENSVYTFDGDNLLKIEINGKVFRLMNMDGELKMFELFYRGPFSVYRHYDVLYSEASINPMHARSSNKYIKKEKYYLYSNRELTKIKMSKKGFSKLFQSDKISQSTINEYIEKSKLSLKDDEDLIKALKFVSR</sequence>
<dbReference type="OrthoDB" id="680837at2"/>
<evidence type="ECO:0000313" key="2">
    <source>
        <dbReference type="EMBL" id="SNR70071.1"/>
    </source>
</evidence>
<dbReference type="RefSeq" id="WP_089370828.1">
    <property type="nucleotide sequence ID" value="NZ_BMEP01000001.1"/>
</dbReference>